<evidence type="ECO:0000256" key="8">
    <source>
        <dbReference type="ARBA" id="ARBA00022989"/>
    </source>
</evidence>
<dbReference type="Gene3D" id="2.40.50.910">
    <property type="entry name" value="Type VII secretion system EccB, repeat 3 domain"/>
    <property type="match status" value="1"/>
</dbReference>
<proteinExistence type="inferred from homology"/>
<keyword evidence="8 10" id="KW-1133">Transmembrane helix</keyword>
<dbReference type="Pfam" id="PF05108">
    <property type="entry name" value="T7SS_ESX1_EccB"/>
    <property type="match status" value="1"/>
</dbReference>
<dbReference type="InterPro" id="IPR042485">
    <property type="entry name" value="T7SS_EccB_R3"/>
</dbReference>
<evidence type="ECO:0000256" key="10">
    <source>
        <dbReference type="SAM" id="Phobius"/>
    </source>
</evidence>
<keyword evidence="9 10" id="KW-0472">Membrane</keyword>
<evidence type="ECO:0000256" key="9">
    <source>
        <dbReference type="ARBA" id="ARBA00023136"/>
    </source>
</evidence>
<feature type="transmembrane region" description="Helical" evidence="10">
    <location>
        <begin position="44"/>
        <end position="64"/>
    </location>
</feature>
<evidence type="ECO:0000256" key="5">
    <source>
        <dbReference type="ARBA" id="ARBA00022741"/>
    </source>
</evidence>
<dbReference type="GO" id="GO:0005576">
    <property type="term" value="C:extracellular region"/>
    <property type="evidence" value="ECO:0007669"/>
    <property type="project" value="TreeGrafter"/>
</dbReference>
<keyword evidence="7" id="KW-0067">ATP-binding</keyword>
<dbReference type="GO" id="GO:0005886">
    <property type="term" value="C:plasma membrane"/>
    <property type="evidence" value="ECO:0007669"/>
    <property type="project" value="UniProtKB-SubCell"/>
</dbReference>
<keyword evidence="5" id="KW-0547">Nucleotide-binding</keyword>
<accession>A0A3A4K503</accession>
<name>A0A3A4K503_9NOCA</name>
<dbReference type="RefSeq" id="WP_120043209.1">
    <property type="nucleotide sequence ID" value="NZ_QZFU01000029.1"/>
</dbReference>
<dbReference type="Proteomes" id="UP000266677">
    <property type="component" value="Unassembled WGS sequence"/>
</dbReference>
<comment type="similarity">
    <text evidence="2">Belongs to the EccB family.</text>
</comment>
<evidence type="ECO:0000256" key="1">
    <source>
        <dbReference type="ARBA" id="ARBA00004162"/>
    </source>
</evidence>
<dbReference type="GO" id="GO:0016787">
    <property type="term" value="F:hydrolase activity"/>
    <property type="evidence" value="ECO:0007669"/>
    <property type="project" value="UniProtKB-KW"/>
</dbReference>
<reference evidence="11 12" key="1">
    <citation type="submission" date="2018-09" db="EMBL/GenBank/DDBJ databases">
        <title>YIM PH21274 draft genome.</title>
        <authorList>
            <person name="Miao C."/>
        </authorList>
    </citation>
    <scope>NUCLEOTIDE SEQUENCE [LARGE SCALE GENOMIC DNA]</scope>
    <source>
        <strain evidence="11 12">YIM PH 21724</strain>
    </source>
</reference>
<dbReference type="GO" id="GO:0005524">
    <property type="term" value="F:ATP binding"/>
    <property type="evidence" value="ECO:0007669"/>
    <property type="project" value="UniProtKB-KW"/>
</dbReference>
<dbReference type="PANTHER" id="PTHR40765:SF2">
    <property type="entry name" value="ESX-2 SECRETION SYSTEM ATPASE ECCB2"/>
    <property type="match status" value="1"/>
</dbReference>
<evidence type="ECO:0000256" key="2">
    <source>
        <dbReference type="ARBA" id="ARBA00008149"/>
    </source>
</evidence>
<dbReference type="AlphaFoldDB" id="A0A3A4K503"/>
<dbReference type="Gene3D" id="3.30.2390.20">
    <property type="entry name" value="Type VII secretion system EccB, repeat 1 domain"/>
    <property type="match status" value="1"/>
</dbReference>
<keyword evidence="12" id="KW-1185">Reference proteome</keyword>
<dbReference type="InterPro" id="IPR044857">
    <property type="entry name" value="T7SS_EccB_R1"/>
</dbReference>
<evidence type="ECO:0000313" key="11">
    <source>
        <dbReference type="EMBL" id="RJO72105.1"/>
    </source>
</evidence>
<evidence type="ECO:0000256" key="3">
    <source>
        <dbReference type="ARBA" id="ARBA00022475"/>
    </source>
</evidence>
<dbReference type="NCBIfam" id="TIGR03919">
    <property type="entry name" value="T7SS_EccB"/>
    <property type="match status" value="1"/>
</dbReference>
<keyword evidence="6" id="KW-0378">Hydrolase</keyword>
<evidence type="ECO:0000256" key="7">
    <source>
        <dbReference type="ARBA" id="ARBA00022840"/>
    </source>
</evidence>
<dbReference type="PANTHER" id="PTHR40765">
    <property type="entry name" value="ESX-2 SECRETION SYSTEM ATPASE ECCB2"/>
    <property type="match status" value="1"/>
</dbReference>
<gene>
    <name evidence="11" type="primary">eccB</name>
    <name evidence="11" type="ORF">D5S18_23285</name>
</gene>
<evidence type="ECO:0000313" key="12">
    <source>
        <dbReference type="Proteomes" id="UP000266677"/>
    </source>
</evidence>
<evidence type="ECO:0000256" key="6">
    <source>
        <dbReference type="ARBA" id="ARBA00022801"/>
    </source>
</evidence>
<protein>
    <submittedName>
        <fullName evidence="11">Type VII secretion protein EccB</fullName>
    </submittedName>
</protein>
<comment type="caution">
    <text evidence="11">The sequence shown here is derived from an EMBL/GenBank/DDBJ whole genome shotgun (WGS) entry which is preliminary data.</text>
</comment>
<dbReference type="EMBL" id="QZFU01000029">
    <property type="protein sequence ID" value="RJO72105.1"/>
    <property type="molecule type" value="Genomic_DNA"/>
</dbReference>
<dbReference type="InterPro" id="IPR007795">
    <property type="entry name" value="T7SS_EccB"/>
</dbReference>
<organism evidence="11 12">
    <name type="scientific">Nocardia panacis</name>
    <dbReference type="NCBI Taxonomy" id="2340916"/>
    <lineage>
        <taxon>Bacteria</taxon>
        <taxon>Bacillati</taxon>
        <taxon>Actinomycetota</taxon>
        <taxon>Actinomycetes</taxon>
        <taxon>Mycobacteriales</taxon>
        <taxon>Nocardiaceae</taxon>
        <taxon>Nocardia</taxon>
    </lineage>
</organism>
<comment type="subcellular location">
    <subcellularLocation>
        <location evidence="1">Cell membrane</location>
        <topology evidence="1">Single-pass membrane protein</topology>
    </subcellularLocation>
</comment>
<evidence type="ECO:0000256" key="4">
    <source>
        <dbReference type="ARBA" id="ARBA00022692"/>
    </source>
</evidence>
<keyword evidence="4 10" id="KW-0812">Transmembrane</keyword>
<keyword evidence="3" id="KW-1003">Cell membrane</keyword>
<sequence>MPAQLTTRAQVNGYRFLLRRLDHALVRRDVRMLHDPMRSQTRSMLVGAVLGVLVVAGFAILAFLKPLGAVGDTKIIIGKESGALYVLVADAQGNRVLHPALNLTSARLIAGDAESPNSVKESKLSDFARGPMLGIPGAPAALPGSGDGGRSDWGVCEAVQLSGTGSAVGSPGVLTTVFGSKPDLNDRIKRTASDEALLAQRSGTTYLIYDGKRAEIDPNNSVIARALNLGAAKPRPVGPGLLNAAEAVPPLTSPNVPGAGQPGPGRLSDIPVGGVIAVGATARDAKSELYVVLADSVQKISEFAAQVLRTANSQGMREIKPMPPDVLTNMPVSHQLPLDHFPAAAPRILSAEDAPVSCVSWSKTQRSGGVADSPGDRASVSLLAGARLPLANSAKPVELSSADGVGDRTDAAYIPPSTGEFVRITGMEAGSPRRGSLFYLADNGIRYGIPDIETAEVLGLGKAPKLAPWAIVGQFVPGPTLSKHDALSSYDTLPNGREK</sequence>
<dbReference type="OrthoDB" id="3847604at2"/>